<keyword evidence="5" id="KW-0067">ATP-binding</keyword>
<dbReference type="GO" id="GO:0005524">
    <property type="term" value="F:ATP binding"/>
    <property type="evidence" value="ECO:0007669"/>
    <property type="project" value="UniProtKB-KW"/>
</dbReference>
<dbReference type="Gene3D" id="1.10.510.10">
    <property type="entry name" value="Transferase(Phosphotransferase) domain 1"/>
    <property type="match status" value="1"/>
</dbReference>
<evidence type="ECO:0000256" key="3">
    <source>
        <dbReference type="ARBA" id="ARBA00022741"/>
    </source>
</evidence>
<dbReference type="GO" id="GO:0000407">
    <property type="term" value="C:phagophore assembly site"/>
    <property type="evidence" value="ECO:0007669"/>
    <property type="project" value="TreeGrafter"/>
</dbReference>
<dbReference type="InterPro" id="IPR000719">
    <property type="entry name" value="Prot_kinase_dom"/>
</dbReference>
<evidence type="ECO:0000256" key="1">
    <source>
        <dbReference type="ARBA" id="ARBA00012513"/>
    </source>
</evidence>
<proteinExistence type="predicted"/>
<gene>
    <name evidence="8" type="ORF">BJ684DRAFT_14538</name>
</gene>
<evidence type="ECO:0000256" key="5">
    <source>
        <dbReference type="ARBA" id="ARBA00022840"/>
    </source>
</evidence>
<feature type="domain" description="Protein kinase" evidence="7">
    <location>
        <begin position="155"/>
        <end position="465"/>
    </location>
</feature>
<evidence type="ECO:0000259" key="7">
    <source>
        <dbReference type="PROSITE" id="PS50011"/>
    </source>
</evidence>
<evidence type="ECO:0000256" key="6">
    <source>
        <dbReference type="SAM" id="SignalP"/>
    </source>
</evidence>
<dbReference type="AlphaFoldDB" id="A0A4P9Y850"/>
<name>A0A4P9Y850_9FUNG</name>
<dbReference type="GO" id="GO:0016020">
    <property type="term" value="C:membrane"/>
    <property type="evidence" value="ECO:0007669"/>
    <property type="project" value="TreeGrafter"/>
</dbReference>
<dbReference type="EC" id="2.7.11.1" evidence="1"/>
<dbReference type="SMART" id="SM00220">
    <property type="entry name" value="S_TKc"/>
    <property type="match status" value="1"/>
</dbReference>
<dbReference type="GO" id="GO:0005776">
    <property type="term" value="C:autophagosome"/>
    <property type="evidence" value="ECO:0007669"/>
    <property type="project" value="TreeGrafter"/>
</dbReference>
<keyword evidence="4 8" id="KW-0418">Kinase</keyword>
<organism evidence="8 9">
    <name type="scientific">Piptocephalis cylindrospora</name>
    <dbReference type="NCBI Taxonomy" id="1907219"/>
    <lineage>
        <taxon>Eukaryota</taxon>
        <taxon>Fungi</taxon>
        <taxon>Fungi incertae sedis</taxon>
        <taxon>Zoopagomycota</taxon>
        <taxon>Zoopagomycotina</taxon>
        <taxon>Zoopagomycetes</taxon>
        <taxon>Zoopagales</taxon>
        <taxon>Piptocephalidaceae</taxon>
        <taxon>Piptocephalis</taxon>
    </lineage>
</organism>
<dbReference type="GO" id="GO:0005829">
    <property type="term" value="C:cytosol"/>
    <property type="evidence" value="ECO:0007669"/>
    <property type="project" value="TreeGrafter"/>
</dbReference>
<keyword evidence="6" id="KW-0732">Signal</keyword>
<protein>
    <recommendedName>
        <fullName evidence="1">non-specific serine/threonine protein kinase</fullName>
        <ecNumber evidence="1">2.7.11.1</ecNumber>
    </recommendedName>
</protein>
<dbReference type="InterPro" id="IPR011009">
    <property type="entry name" value="Kinase-like_dom_sf"/>
</dbReference>
<sequence length="465" mass="53153">MLAVAFLIPLLTFSLLVTQTHFGAANSLSDSIFSGLSRMSSALSYGSHHTALLRHAPRHKLPQKARMLPGPEAKDFRTKSNLSDRLKHPYFPYEHRQSIRRQSEWAEKALAKFTDATDPNNLGQAHPQALQKIYRQILGVAPNMQTTNKPAYPFHMGSKVYGSGSFGEVRSGTWYPYPHNIDFNLKVAIKAIPKVMVDQGNHNRPYPTWSIFRDEVRGTLKGYSMSVRRVVRIYDVYLHHPTHWVIIMETANSDLRDLLDQEEEVSKWVPGYQRGHPLPERLVRGLMMPVIAAYMRINEGGLIHRDTKVENLLCFPVPPTPKNPHPFPCFLKIGDFGLARMPGELWGDGWSGTPDFSSWNILNHNYAHQGLGWKATVDVYGIVASIHELLFPQSQYRIRREKNYLERRFPTVLKGRGRISLELIEIFKQVLKISAWNKNPQSFRALWPDFRKWANAQLPSLASSA</sequence>
<dbReference type="GO" id="GO:0004674">
    <property type="term" value="F:protein serine/threonine kinase activity"/>
    <property type="evidence" value="ECO:0007669"/>
    <property type="project" value="UniProtKB-EC"/>
</dbReference>
<evidence type="ECO:0000313" key="9">
    <source>
        <dbReference type="Proteomes" id="UP000267251"/>
    </source>
</evidence>
<dbReference type="GO" id="GO:0000045">
    <property type="term" value="P:autophagosome assembly"/>
    <property type="evidence" value="ECO:0007669"/>
    <property type="project" value="TreeGrafter"/>
</dbReference>
<reference evidence="9" key="1">
    <citation type="journal article" date="2018" name="Nat. Microbiol.">
        <title>Leveraging single-cell genomics to expand the fungal tree of life.</title>
        <authorList>
            <person name="Ahrendt S.R."/>
            <person name="Quandt C.A."/>
            <person name="Ciobanu D."/>
            <person name="Clum A."/>
            <person name="Salamov A."/>
            <person name="Andreopoulos B."/>
            <person name="Cheng J.F."/>
            <person name="Woyke T."/>
            <person name="Pelin A."/>
            <person name="Henrissat B."/>
            <person name="Reynolds N.K."/>
            <person name="Benny G.L."/>
            <person name="Smith M.E."/>
            <person name="James T.Y."/>
            <person name="Grigoriev I.V."/>
        </authorList>
    </citation>
    <scope>NUCLEOTIDE SEQUENCE [LARGE SCALE GENOMIC DNA]</scope>
</reference>
<keyword evidence="3" id="KW-0547">Nucleotide-binding</keyword>
<evidence type="ECO:0000256" key="2">
    <source>
        <dbReference type="ARBA" id="ARBA00022679"/>
    </source>
</evidence>
<keyword evidence="2" id="KW-0808">Transferase</keyword>
<dbReference type="PANTHER" id="PTHR24348">
    <property type="entry name" value="SERINE/THREONINE-PROTEIN KINASE UNC-51-RELATED"/>
    <property type="match status" value="1"/>
</dbReference>
<evidence type="ECO:0000313" key="8">
    <source>
        <dbReference type="EMBL" id="RKP15195.1"/>
    </source>
</evidence>
<dbReference type="SUPFAM" id="SSF56112">
    <property type="entry name" value="Protein kinase-like (PK-like)"/>
    <property type="match status" value="1"/>
</dbReference>
<dbReference type="PROSITE" id="PS50011">
    <property type="entry name" value="PROTEIN_KINASE_DOM"/>
    <property type="match status" value="1"/>
</dbReference>
<evidence type="ECO:0000256" key="4">
    <source>
        <dbReference type="ARBA" id="ARBA00022777"/>
    </source>
</evidence>
<dbReference type="EMBL" id="KZ987750">
    <property type="protein sequence ID" value="RKP15195.1"/>
    <property type="molecule type" value="Genomic_DNA"/>
</dbReference>
<feature type="chain" id="PRO_5020850136" description="non-specific serine/threonine protein kinase" evidence="6">
    <location>
        <begin position="26"/>
        <end position="465"/>
    </location>
</feature>
<dbReference type="InterPro" id="IPR045269">
    <property type="entry name" value="Atg1-like"/>
</dbReference>
<dbReference type="Proteomes" id="UP000267251">
    <property type="component" value="Unassembled WGS sequence"/>
</dbReference>
<feature type="signal peptide" evidence="6">
    <location>
        <begin position="1"/>
        <end position="25"/>
    </location>
</feature>
<accession>A0A4P9Y850</accession>
<dbReference type="PANTHER" id="PTHR24348:SF22">
    <property type="entry name" value="NON-SPECIFIC SERINE_THREONINE PROTEIN KINASE"/>
    <property type="match status" value="1"/>
</dbReference>
<keyword evidence="9" id="KW-1185">Reference proteome</keyword>
<dbReference type="GO" id="GO:0010506">
    <property type="term" value="P:regulation of autophagy"/>
    <property type="evidence" value="ECO:0007669"/>
    <property type="project" value="InterPro"/>
</dbReference>
<dbReference type="Pfam" id="PF00069">
    <property type="entry name" value="Pkinase"/>
    <property type="match status" value="1"/>
</dbReference>
<dbReference type="OrthoDB" id="6219513at2759"/>